<proteinExistence type="predicted"/>
<dbReference type="GeneID" id="71992608"/>
<keyword evidence="2" id="KW-1185">Reference proteome</keyword>
<dbReference type="EMBL" id="CP090173">
    <property type="protein sequence ID" value="UJO23561.1"/>
    <property type="molecule type" value="Genomic_DNA"/>
</dbReference>
<dbReference type="KEGG" id="ffu:CLAFUR5_12730"/>
<evidence type="ECO:0000313" key="2">
    <source>
        <dbReference type="Proteomes" id="UP000756132"/>
    </source>
</evidence>
<gene>
    <name evidence="1" type="ORF">CLAFUR5_12730</name>
</gene>
<protein>
    <submittedName>
        <fullName evidence="1">Uncharacterized protein</fullName>
    </submittedName>
</protein>
<dbReference type="AlphaFoldDB" id="A0A9Q8UV32"/>
<organism evidence="1 2">
    <name type="scientific">Passalora fulva</name>
    <name type="common">Tomato leaf mold</name>
    <name type="synonym">Cladosporium fulvum</name>
    <dbReference type="NCBI Taxonomy" id="5499"/>
    <lineage>
        <taxon>Eukaryota</taxon>
        <taxon>Fungi</taxon>
        <taxon>Dikarya</taxon>
        <taxon>Ascomycota</taxon>
        <taxon>Pezizomycotina</taxon>
        <taxon>Dothideomycetes</taxon>
        <taxon>Dothideomycetidae</taxon>
        <taxon>Mycosphaerellales</taxon>
        <taxon>Mycosphaerellaceae</taxon>
        <taxon>Fulvia</taxon>
    </lineage>
</organism>
<dbReference type="RefSeq" id="XP_047767927.1">
    <property type="nucleotide sequence ID" value="XM_047911878.1"/>
</dbReference>
<reference evidence="1" key="1">
    <citation type="submission" date="2021-12" db="EMBL/GenBank/DDBJ databases">
        <authorList>
            <person name="Zaccaron A."/>
            <person name="Stergiopoulos I."/>
        </authorList>
    </citation>
    <scope>NUCLEOTIDE SEQUENCE</scope>
    <source>
        <strain evidence="1">Race5_Kim</strain>
    </source>
</reference>
<dbReference type="OrthoDB" id="3646601at2759"/>
<dbReference type="Proteomes" id="UP000756132">
    <property type="component" value="Chromosome 11"/>
</dbReference>
<evidence type="ECO:0000313" key="1">
    <source>
        <dbReference type="EMBL" id="UJO23561.1"/>
    </source>
</evidence>
<reference evidence="1" key="2">
    <citation type="journal article" date="2022" name="Microb. Genom.">
        <title>A chromosome-scale genome assembly of the tomato pathogen Cladosporium fulvum reveals a compartmentalized genome architecture and the presence of a dispensable chromosome.</title>
        <authorList>
            <person name="Zaccaron A.Z."/>
            <person name="Chen L.H."/>
            <person name="Samaras A."/>
            <person name="Stergiopoulos I."/>
        </authorList>
    </citation>
    <scope>NUCLEOTIDE SEQUENCE</scope>
    <source>
        <strain evidence="1">Race5_Kim</strain>
    </source>
</reference>
<name>A0A9Q8UV32_PASFU</name>
<sequence length="150" mass="16773">MAPHHAPHLKRSATGTIKPRKSLLNLPAEIWSKIGRYAVDNAYTLTGSYFIRGESWPYQPGIIQASRALRQELLPYFLSTKIEVGGAPCDKLAIVAIGKWLHALEPDMRHLVRGIFAEGKPLEGEALEEYLRVWSWQEDSAGMMEVVFGG</sequence>
<accession>A0A9Q8UV32</accession>